<evidence type="ECO:0000313" key="3">
    <source>
        <dbReference type="Proteomes" id="UP000198802"/>
    </source>
</evidence>
<proteinExistence type="predicted"/>
<dbReference type="Gene3D" id="3.10.450.50">
    <property type="match status" value="1"/>
</dbReference>
<gene>
    <name evidence="2" type="ORF">Ga0074812_124131</name>
</gene>
<name>A0A0S4QVR3_9ACTN</name>
<evidence type="ECO:0000259" key="1">
    <source>
        <dbReference type="Pfam" id="PF13577"/>
    </source>
</evidence>
<dbReference type="Proteomes" id="UP000198802">
    <property type="component" value="Unassembled WGS sequence"/>
</dbReference>
<dbReference type="SUPFAM" id="SSF54427">
    <property type="entry name" value="NTF2-like"/>
    <property type="match status" value="1"/>
</dbReference>
<reference evidence="3" key="1">
    <citation type="submission" date="2015-11" db="EMBL/GenBank/DDBJ databases">
        <authorList>
            <person name="Varghese N."/>
        </authorList>
    </citation>
    <scope>NUCLEOTIDE SEQUENCE [LARGE SCALE GENOMIC DNA]</scope>
    <source>
        <strain evidence="3">DSM 45899</strain>
    </source>
</reference>
<dbReference type="Pfam" id="PF13577">
    <property type="entry name" value="SnoaL_4"/>
    <property type="match status" value="1"/>
</dbReference>
<dbReference type="InterPro" id="IPR032710">
    <property type="entry name" value="NTF2-like_dom_sf"/>
</dbReference>
<dbReference type="AlphaFoldDB" id="A0A0S4QVR3"/>
<protein>
    <submittedName>
        <fullName evidence="2">SnoaL-like domain-containing protein</fullName>
    </submittedName>
</protein>
<keyword evidence="3" id="KW-1185">Reference proteome</keyword>
<organism evidence="2 3">
    <name type="scientific">Parafrankia irregularis</name>
    <dbReference type="NCBI Taxonomy" id="795642"/>
    <lineage>
        <taxon>Bacteria</taxon>
        <taxon>Bacillati</taxon>
        <taxon>Actinomycetota</taxon>
        <taxon>Actinomycetes</taxon>
        <taxon>Frankiales</taxon>
        <taxon>Frankiaceae</taxon>
        <taxon>Parafrankia</taxon>
    </lineage>
</organism>
<accession>A0A0S4QVR3</accession>
<dbReference type="InterPro" id="IPR037401">
    <property type="entry name" value="SnoaL-like"/>
</dbReference>
<dbReference type="EMBL" id="FAOZ01000024">
    <property type="protein sequence ID" value="CUU59106.1"/>
    <property type="molecule type" value="Genomic_DNA"/>
</dbReference>
<dbReference type="RefSeq" id="WP_091283075.1">
    <property type="nucleotide sequence ID" value="NZ_FAOZ01000024.1"/>
</dbReference>
<sequence length="139" mass="15593">MPHLRDITDRAELAALVSQLGRWLDTGDDKEGRAIFHEDAVIHSARGGATGIDDILEYSRRTSDDNENSQHLITDVLVELDGDRATMTANGLVAYFPSRQLFPPLLRLVGLRFAFQALRTQGGWRLTHAEVTPLWRQEA</sequence>
<feature type="domain" description="SnoaL-like" evidence="1">
    <location>
        <begin position="6"/>
        <end position="128"/>
    </location>
</feature>
<evidence type="ECO:0000313" key="2">
    <source>
        <dbReference type="EMBL" id="CUU59106.1"/>
    </source>
</evidence>